<dbReference type="AlphaFoldDB" id="A0A415RU69"/>
<dbReference type="EMBL" id="QSLA01000017">
    <property type="protein sequence ID" value="RHF05556.1"/>
    <property type="molecule type" value="Genomic_DNA"/>
</dbReference>
<gene>
    <name evidence="10" type="primary">trpC</name>
    <name evidence="11" type="ORF">DW701_14100</name>
    <name evidence="10" type="ORF">INE88_04113</name>
</gene>
<reference evidence="11 12" key="1">
    <citation type="submission" date="2018-08" db="EMBL/GenBank/DDBJ databases">
        <title>A genome reference for cultivated species of the human gut microbiota.</title>
        <authorList>
            <person name="Zou Y."/>
            <person name="Xue W."/>
            <person name="Luo G."/>
        </authorList>
    </citation>
    <scope>NUCLEOTIDE SEQUENCE [LARGE SCALE GENOMIC DNA]</scope>
    <source>
        <strain evidence="11 12">AM26-26AC</strain>
    </source>
</reference>
<dbReference type="PANTHER" id="PTHR22854">
    <property type="entry name" value="TRYPTOPHAN BIOSYNTHESIS PROTEIN"/>
    <property type="match status" value="1"/>
</dbReference>
<evidence type="ECO:0000313" key="13">
    <source>
        <dbReference type="Proteomes" id="UP000679226"/>
    </source>
</evidence>
<dbReference type="Proteomes" id="UP000283538">
    <property type="component" value="Unassembled WGS sequence"/>
</dbReference>
<evidence type="ECO:0000256" key="4">
    <source>
        <dbReference type="ARBA" id="ARBA00022605"/>
    </source>
</evidence>
<accession>A0A415RU69</accession>
<dbReference type="GO" id="GO:0004640">
    <property type="term" value="F:phosphoribosylanthranilate isomerase activity"/>
    <property type="evidence" value="ECO:0007669"/>
    <property type="project" value="TreeGrafter"/>
</dbReference>
<dbReference type="PROSITE" id="PS00614">
    <property type="entry name" value="IGPS"/>
    <property type="match status" value="1"/>
</dbReference>
<dbReference type="InterPro" id="IPR001468">
    <property type="entry name" value="Indole-3-GlycerolPSynthase_CS"/>
</dbReference>
<dbReference type="Pfam" id="PF00218">
    <property type="entry name" value="IGPS"/>
    <property type="match status" value="1"/>
</dbReference>
<keyword evidence="8 10" id="KW-0456">Lyase</keyword>
<feature type="domain" description="Indole-3-glycerol phosphate synthase" evidence="9">
    <location>
        <begin position="4"/>
        <end position="269"/>
    </location>
</feature>
<keyword evidence="7" id="KW-0057">Aromatic amino acid biosynthesis</keyword>
<comment type="pathway">
    <text evidence="2">Amino-acid biosynthesis; L-tryptophan biosynthesis; L-tryptophan from chorismate: step 4/5.</text>
</comment>
<keyword evidence="4" id="KW-0028">Amino-acid biosynthesis</keyword>
<protein>
    <recommendedName>
        <fullName evidence="3">indole-3-glycerol-phosphate synthase</fullName>
        <ecNumber evidence="3">4.1.1.48</ecNumber>
    </recommendedName>
</protein>
<evidence type="ECO:0000313" key="12">
    <source>
        <dbReference type="Proteomes" id="UP000283538"/>
    </source>
</evidence>
<dbReference type="CDD" id="cd00331">
    <property type="entry name" value="IGPS"/>
    <property type="match status" value="1"/>
</dbReference>
<reference evidence="10" key="2">
    <citation type="journal article" date="2021" name="PLoS Genet.">
        <title>Mobile Type VI secretion system loci of the gut Bacteroidales display extensive intra-ecosystem transfer, multi-species spread and geographical clustering.</title>
        <authorList>
            <person name="Garcia-Bayona L."/>
            <person name="Coyne M.J."/>
            <person name="Comstock L.E."/>
        </authorList>
    </citation>
    <scope>NUCLEOTIDE SEQUENCE</scope>
    <source>
        <strain evidence="10">CL11T00C20</strain>
    </source>
</reference>
<evidence type="ECO:0000313" key="10">
    <source>
        <dbReference type="EMBL" id="QUT47260.1"/>
    </source>
</evidence>
<evidence type="ECO:0000256" key="5">
    <source>
        <dbReference type="ARBA" id="ARBA00022793"/>
    </source>
</evidence>
<dbReference type="InterPro" id="IPR045186">
    <property type="entry name" value="Indole-3-glycerol_P_synth"/>
</dbReference>
<evidence type="ECO:0000256" key="1">
    <source>
        <dbReference type="ARBA" id="ARBA00001633"/>
    </source>
</evidence>
<evidence type="ECO:0000256" key="7">
    <source>
        <dbReference type="ARBA" id="ARBA00023141"/>
    </source>
</evidence>
<dbReference type="GO" id="GO:0004425">
    <property type="term" value="F:indole-3-glycerol-phosphate synthase activity"/>
    <property type="evidence" value="ECO:0007669"/>
    <property type="project" value="UniProtKB-EC"/>
</dbReference>
<dbReference type="KEGG" id="beg:INE88_04113"/>
<dbReference type="GO" id="GO:0000162">
    <property type="term" value="P:L-tryptophan biosynthetic process"/>
    <property type="evidence" value="ECO:0007669"/>
    <property type="project" value="UniProtKB-UniPathway"/>
</dbReference>
<dbReference type="InterPro" id="IPR013785">
    <property type="entry name" value="Aldolase_TIM"/>
</dbReference>
<keyword evidence="6" id="KW-0822">Tryptophan biosynthesis</keyword>
<dbReference type="PANTHER" id="PTHR22854:SF2">
    <property type="entry name" value="INDOLE-3-GLYCEROL-PHOSPHATE SYNTHASE"/>
    <property type="match status" value="1"/>
</dbReference>
<evidence type="ECO:0000259" key="9">
    <source>
        <dbReference type="Pfam" id="PF00218"/>
    </source>
</evidence>
<evidence type="ECO:0000256" key="2">
    <source>
        <dbReference type="ARBA" id="ARBA00004696"/>
    </source>
</evidence>
<dbReference type="RefSeq" id="WP_004294803.1">
    <property type="nucleotide sequence ID" value="NZ_CP072227.1"/>
</dbReference>
<sequence>MDILSEIIAHKRTEVELQKQSVSPEQLREQVQKLMGSSSAPRHSMRQALASSPTGIIAEFKRRSPSKGWIYETAKAEEIPAAYETAGASALSILTDEKFFGGSLRDISTARPLVDIPILRKDFIIDEYQLLQARIVGADAVLLIAACLTQKECSTLTTQAHALGLEVLLEIHNPSELPYINKEVDMLGVNNRNLGTFVTDVKNSFRIARQLQQAIGSKKGASDVRNMPILVSESGISHPETIRSLRAAGFRGFLIGEAFMKTDHPGDTLKDFISPIISQK</sequence>
<dbReference type="Proteomes" id="UP000679226">
    <property type="component" value="Chromosome"/>
</dbReference>
<dbReference type="Gene3D" id="3.20.20.70">
    <property type="entry name" value="Aldolase class I"/>
    <property type="match status" value="1"/>
</dbReference>
<evidence type="ECO:0000256" key="6">
    <source>
        <dbReference type="ARBA" id="ARBA00022822"/>
    </source>
</evidence>
<dbReference type="InterPro" id="IPR011060">
    <property type="entry name" value="RibuloseP-bd_barrel"/>
</dbReference>
<evidence type="ECO:0000256" key="3">
    <source>
        <dbReference type="ARBA" id="ARBA00012362"/>
    </source>
</evidence>
<evidence type="ECO:0000313" key="11">
    <source>
        <dbReference type="EMBL" id="RHF05556.1"/>
    </source>
</evidence>
<dbReference type="UniPathway" id="UPA00035">
    <property type="reaction ID" value="UER00043"/>
</dbReference>
<dbReference type="NCBIfam" id="NF001377">
    <property type="entry name" value="PRK00278.2-4"/>
    <property type="match status" value="1"/>
</dbReference>
<dbReference type="InterPro" id="IPR013798">
    <property type="entry name" value="Indole-3-glycerol_P_synth_dom"/>
</dbReference>
<dbReference type="FunFam" id="3.20.20.70:FF:000024">
    <property type="entry name" value="Indole-3-glycerol phosphate synthase"/>
    <property type="match status" value="1"/>
</dbReference>
<dbReference type="EMBL" id="CP072227">
    <property type="protein sequence ID" value="QUT47260.1"/>
    <property type="molecule type" value="Genomic_DNA"/>
</dbReference>
<keyword evidence="5" id="KW-0210">Decarboxylase</keyword>
<name>A0A415RU69_9BACE</name>
<comment type="catalytic activity">
    <reaction evidence="1">
        <text>1-(2-carboxyphenylamino)-1-deoxy-D-ribulose 5-phosphate + H(+) = (1S,2R)-1-C-(indol-3-yl)glycerol 3-phosphate + CO2 + H2O</text>
        <dbReference type="Rhea" id="RHEA:23476"/>
        <dbReference type="ChEBI" id="CHEBI:15377"/>
        <dbReference type="ChEBI" id="CHEBI:15378"/>
        <dbReference type="ChEBI" id="CHEBI:16526"/>
        <dbReference type="ChEBI" id="CHEBI:58613"/>
        <dbReference type="ChEBI" id="CHEBI:58866"/>
        <dbReference type="EC" id="4.1.1.48"/>
    </reaction>
</comment>
<proteinExistence type="predicted"/>
<dbReference type="EC" id="4.1.1.48" evidence="3"/>
<evidence type="ECO:0000256" key="8">
    <source>
        <dbReference type="ARBA" id="ARBA00023239"/>
    </source>
</evidence>
<dbReference type="SUPFAM" id="SSF51366">
    <property type="entry name" value="Ribulose-phoshate binding barrel"/>
    <property type="match status" value="1"/>
</dbReference>
<organism evidence="10 13">
    <name type="scientific">Bacteroides eggerthii</name>
    <dbReference type="NCBI Taxonomy" id="28111"/>
    <lineage>
        <taxon>Bacteria</taxon>
        <taxon>Pseudomonadati</taxon>
        <taxon>Bacteroidota</taxon>
        <taxon>Bacteroidia</taxon>
        <taxon>Bacteroidales</taxon>
        <taxon>Bacteroidaceae</taxon>
        <taxon>Bacteroides</taxon>
    </lineage>
</organism>